<dbReference type="GeneID" id="96281702"/>
<comment type="caution">
    <text evidence="2">The sequence shown here is derived from an EMBL/GenBank/DDBJ whole genome shotgun (WGS) entry which is preliminary data.</text>
</comment>
<reference evidence="2 3" key="1">
    <citation type="submission" date="2019-12" db="EMBL/GenBank/DDBJ databases">
        <title>Whole genome shotgun sequence of Streptomyces tubercidicus NBRC 13090.</title>
        <authorList>
            <person name="Ichikawa N."/>
            <person name="Kimura A."/>
            <person name="Kitahashi Y."/>
            <person name="Komaki H."/>
            <person name="Tamura T."/>
        </authorList>
    </citation>
    <scope>NUCLEOTIDE SEQUENCE [LARGE SCALE GENOMIC DNA]</scope>
    <source>
        <strain evidence="2 3">NBRC 13090</strain>
    </source>
</reference>
<dbReference type="AlphaFoldDB" id="A0A640UIG5"/>
<organism evidence="2 3">
    <name type="scientific">Streptomyces tubercidicus</name>
    <dbReference type="NCBI Taxonomy" id="47759"/>
    <lineage>
        <taxon>Bacteria</taxon>
        <taxon>Bacillati</taxon>
        <taxon>Actinomycetota</taxon>
        <taxon>Actinomycetes</taxon>
        <taxon>Kitasatosporales</taxon>
        <taxon>Streptomycetaceae</taxon>
        <taxon>Streptomyces</taxon>
    </lineage>
</organism>
<evidence type="ECO:0000313" key="2">
    <source>
        <dbReference type="EMBL" id="GFE35843.1"/>
    </source>
</evidence>
<feature type="region of interest" description="Disordered" evidence="1">
    <location>
        <begin position="124"/>
        <end position="179"/>
    </location>
</feature>
<keyword evidence="3" id="KW-1185">Reference proteome</keyword>
<accession>A0A640UIG5</accession>
<dbReference type="RefSeq" id="WP_246240102.1">
    <property type="nucleotide sequence ID" value="NZ_BLIR01000001.1"/>
</dbReference>
<proteinExistence type="predicted"/>
<gene>
    <name evidence="2" type="ORF">Stube_05160</name>
</gene>
<evidence type="ECO:0000256" key="1">
    <source>
        <dbReference type="SAM" id="MobiDB-lite"/>
    </source>
</evidence>
<dbReference type="Proteomes" id="UP000431826">
    <property type="component" value="Unassembled WGS sequence"/>
</dbReference>
<protein>
    <submittedName>
        <fullName evidence="2">Uncharacterized protein</fullName>
    </submittedName>
</protein>
<name>A0A640UIG5_9ACTN</name>
<sequence length="179" mass="18857">MVSLLHERGTPSKLFVCWWYKAPLLGALGGVGLRVARLPYPDPARCGGGITTLVMMLWGIPAGDPKPITTGRQVPAGQDLTPVTDTPEPANPTGALTGRLTAERFERALHTVANSVAFRSSGQDLTTAGNLHRDGLPLRRTRPSGPGRPGDPQPCQTLTTGHRDSGHQVVADGLRGSAS</sequence>
<dbReference type="EMBL" id="BLIR01000001">
    <property type="protein sequence ID" value="GFE35843.1"/>
    <property type="molecule type" value="Genomic_DNA"/>
</dbReference>
<evidence type="ECO:0000313" key="3">
    <source>
        <dbReference type="Proteomes" id="UP000431826"/>
    </source>
</evidence>